<dbReference type="GO" id="GO:0005681">
    <property type="term" value="C:spliceosomal complex"/>
    <property type="evidence" value="ECO:0007669"/>
    <property type="project" value="UniProtKB-UniRule"/>
</dbReference>
<feature type="compositionally biased region" description="Basic and acidic residues" evidence="5">
    <location>
        <begin position="386"/>
        <end position="416"/>
    </location>
</feature>
<dbReference type="STRING" id="1507870.A0A1V8T8J9"/>
<dbReference type="PANTHER" id="PTHR15818">
    <property type="entry name" value="G PATCH AND KOW-CONTAINING"/>
    <property type="match status" value="1"/>
</dbReference>
<protein>
    <recommendedName>
        <fullName evidence="4">Pre-mRNA-splicing factor</fullName>
    </recommendedName>
</protein>
<comment type="caution">
    <text evidence="7">The sequence shown here is derived from an EMBL/GenBank/DDBJ whole genome shotgun (WGS) entry which is preliminary data.</text>
</comment>
<dbReference type="OrthoDB" id="5577072at2759"/>
<comment type="similarity">
    <text evidence="2 4">Belongs to the SPP2 family.</text>
</comment>
<sequence>MSVAGAPQKISLGLGGRRKAPAPTNGVKRSHAALQENGDDEDVQERATKVSHFDNKAGGAIDEGKKDDIKGPLIIARQANRNWKDSAKTRRGQGNGISKALTAPEQSREETVDVKPTPGLVLRERPANGDESAEDGTASEAPAATVESAPRSAEDRAMDALLGKETKSTLVVPAVTEDEAFAQDITTAPDMATLDDYARVPVEQFGAAMLRGMGWKDGEGIGLNKGKKAEKTKIPERRPALLGIGAKEEAAVAGEMGAWGKAARGYKGKDPVIYNPILLRDKRTGELFTEEELQKRKERMKKEKLDLEFEEKEKERELAIEKERRRKRDGKESERDHRSRKEDSHDKERHSRRERDRSRDRRRHDSSEDEEDRRRRKEKERRRRERDRYEGDDRDRSTRHDRDSHKRRDRSSDRRR</sequence>
<dbReference type="AlphaFoldDB" id="A0A1V8T8J9"/>
<gene>
    <name evidence="7" type="ORF">B0A48_07278</name>
</gene>
<evidence type="ECO:0000313" key="7">
    <source>
        <dbReference type="EMBL" id="OQO07581.1"/>
    </source>
</evidence>
<dbReference type="Pfam" id="PF12656">
    <property type="entry name" value="G-patch_2"/>
    <property type="match status" value="1"/>
</dbReference>
<feature type="compositionally biased region" description="Basic residues" evidence="5">
    <location>
        <begin position="374"/>
        <end position="385"/>
    </location>
</feature>
<keyword evidence="4" id="KW-0507">mRNA processing</keyword>
<dbReference type="Proteomes" id="UP000192596">
    <property type="component" value="Unassembled WGS sequence"/>
</dbReference>
<organism evidence="7 8">
    <name type="scientific">Cryoendolithus antarcticus</name>
    <dbReference type="NCBI Taxonomy" id="1507870"/>
    <lineage>
        <taxon>Eukaryota</taxon>
        <taxon>Fungi</taxon>
        <taxon>Dikarya</taxon>
        <taxon>Ascomycota</taxon>
        <taxon>Pezizomycotina</taxon>
        <taxon>Dothideomycetes</taxon>
        <taxon>Dothideomycetidae</taxon>
        <taxon>Cladosporiales</taxon>
        <taxon>Cladosporiaceae</taxon>
        <taxon>Cryoendolithus</taxon>
    </lineage>
</organism>
<reference evidence="8" key="1">
    <citation type="submission" date="2017-03" db="EMBL/GenBank/DDBJ databases">
        <title>Genomes of endolithic fungi from Antarctica.</title>
        <authorList>
            <person name="Coleine C."/>
            <person name="Masonjones S."/>
            <person name="Stajich J.E."/>
        </authorList>
    </citation>
    <scope>NUCLEOTIDE SEQUENCE [LARGE SCALE GENOMIC DNA]</scope>
    <source>
        <strain evidence="8">CCFEE 5527</strain>
    </source>
</reference>
<evidence type="ECO:0000313" key="8">
    <source>
        <dbReference type="Proteomes" id="UP000192596"/>
    </source>
</evidence>
<feature type="region of interest" description="Disordered" evidence="5">
    <location>
        <begin position="79"/>
        <end position="168"/>
    </location>
</feature>
<evidence type="ECO:0000256" key="2">
    <source>
        <dbReference type="ARBA" id="ARBA00008576"/>
    </source>
</evidence>
<keyword evidence="8" id="KW-1185">Reference proteome</keyword>
<keyword evidence="4" id="KW-0747">Spliceosome</keyword>
<keyword evidence="3 4" id="KW-0539">Nucleus</keyword>
<accession>A0A1V8T8J9</accession>
<dbReference type="InParanoid" id="A0A1V8T8J9"/>
<comment type="function">
    <text evidence="4">Involved in spliceosome maturation and the first step of pre-mRNA splicing.</text>
</comment>
<dbReference type="GO" id="GO:0003676">
    <property type="term" value="F:nucleic acid binding"/>
    <property type="evidence" value="ECO:0007669"/>
    <property type="project" value="InterPro"/>
</dbReference>
<feature type="domain" description="G-patch" evidence="6">
    <location>
        <begin position="202"/>
        <end position="249"/>
    </location>
</feature>
<dbReference type="EMBL" id="NAJO01000014">
    <property type="protein sequence ID" value="OQO07581.1"/>
    <property type="molecule type" value="Genomic_DNA"/>
</dbReference>
<dbReference type="SMART" id="SM00443">
    <property type="entry name" value="G_patch"/>
    <property type="match status" value="1"/>
</dbReference>
<proteinExistence type="inferred from homology"/>
<feature type="region of interest" description="Disordered" evidence="5">
    <location>
        <begin position="1"/>
        <end position="66"/>
    </location>
</feature>
<dbReference type="GO" id="GO:0000398">
    <property type="term" value="P:mRNA splicing, via spliceosome"/>
    <property type="evidence" value="ECO:0007669"/>
    <property type="project" value="UniProtKB-UniRule"/>
</dbReference>
<dbReference type="InterPro" id="IPR026822">
    <property type="entry name" value="Spp2/MOS2_G-patch"/>
</dbReference>
<evidence type="ECO:0000256" key="5">
    <source>
        <dbReference type="SAM" id="MobiDB-lite"/>
    </source>
</evidence>
<feature type="region of interest" description="Disordered" evidence="5">
    <location>
        <begin position="292"/>
        <end position="416"/>
    </location>
</feature>
<feature type="compositionally biased region" description="Basic and acidic residues" evidence="5">
    <location>
        <begin position="152"/>
        <end position="167"/>
    </location>
</feature>
<dbReference type="InterPro" id="IPR000467">
    <property type="entry name" value="G_patch_dom"/>
</dbReference>
<evidence type="ECO:0000259" key="6">
    <source>
        <dbReference type="PROSITE" id="PS50174"/>
    </source>
</evidence>
<feature type="compositionally biased region" description="Basic and acidic residues" evidence="5">
    <location>
        <begin position="292"/>
        <end position="366"/>
    </location>
</feature>
<keyword evidence="4" id="KW-0508">mRNA splicing</keyword>
<evidence type="ECO:0000256" key="4">
    <source>
        <dbReference type="RuleBase" id="RU369096"/>
    </source>
</evidence>
<dbReference type="PROSITE" id="PS50174">
    <property type="entry name" value="G_PATCH"/>
    <property type="match status" value="1"/>
</dbReference>
<comment type="subcellular location">
    <subcellularLocation>
        <location evidence="1 4">Nucleus</location>
    </subcellularLocation>
</comment>
<dbReference type="InterPro" id="IPR045166">
    <property type="entry name" value="Spp2-like"/>
</dbReference>
<name>A0A1V8T8J9_9PEZI</name>
<feature type="compositionally biased region" description="Basic and acidic residues" evidence="5">
    <location>
        <begin position="44"/>
        <end position="55"/>
    </location>
</feature>
<evidence type="ECO:0000256" key="3">
    <source>
        <dbReference type="ARBA" id="ARBA00023242"/>
    </source>
</evidence>
<dbReference type="PANTHER" id="PTHR15818:SF2">
    <property type="entry name" value="G-PATCH DOMAIN AND KOW MOTIFS-CONTAINING PROTEIN"/>
    <property type="match status" value="1"/>
</dbReference>
<evidence type="ECO:0000256" key="1">
    <source>
        <dbReference type="ARBA" id="ARBA00004123"/>
    </source>
</evidence>